<evidence type="ECO:0000313" key="1">
    <source>
        <dbReference type="EnsemblPlants" id="Solyc08g068385.1.1"/>
    </source>
</evidence>
<evidence type="ECO:0000313" key="2">
    <source>
        <dbReference type="Proteomes" id="UP000004994"/>
    </source>
</evidence>
<accession>A0A3Q7IL46</accession>
<name>A0A3Q7IL46_SOLLC</name>
<keyword evidence="2" id="KW-1185">Reference proteome</keyword>
<protein>
    <submittedName>
        <fullName evidence="1">Uncharacterized protein</fullName>
    </submittedName>
</protein>
<dbReference type="Gramene" id="Solyc08g068385.1.1">
    <property type="protein sequence ID" value="Solyc08g068385.1.1"/>
    <property type="gene ID" value="Solyc08g068385.1"/>
</dbReference>
<reference evidence="1" key="2">
    <citation type="submission" date="2019-01" db="UniProtKB">
        <authorList>
            <consortium name="EnsemblPlants"/>
        </authorList>
    </citation>
    <scope>IDENTIFICATION</scope>
    <source>
        <strain evidence="1">cv. Heinz 1706</strain>
    </source>
</reference>
<dbReference type="EnsemblPlants" id="Solyc08g068385.1.1">
    <property type="protein sequence ID" value="Solyc08g068385.1.1"/>
    <property type="gene ID" value="Solyc08g068385.1"/>
</dbReference>
<organism evidence="1">
    <name type="scientific">Solanum lycopersicum</name>
    <name type="common">Tomato</name>
    <name type="synonym">Lycopersicon esculentum</name>
    <dbReference type="NCBI Taxonomy" id="4081"/>
    <lineage>
        <taxon>Eukaryota</taxon>
        <taxon>Viridiplantae</taxon>
        <taxon>Streptophyta</taxon>
        <taxon>Embryophyta</taxon>
        <taxon>Tracheophyta</taxon>
        <taxon>Spermatophyta</taxon>
        <taxon>Magnoliopsida</taxon>
        <taxon>eudicotyledons</taxon>
        <taxon>Gunneridae</taxon>
        <taxon>Pentapetalae</taxon>
        <taxon>asterids</taxon>
        <taxon>lamiids</taxon>
        <taxon>Solanales</taxon>
        <taxon>Solanaceae</taxon>
        <taxon>Solanoideae</taxon>
        <taxon>Solaneae</taxon>
        <taxon>Solanum</taxon>
        <taxon>Solanum subgen. Lycopersicon</taxon>
    </lineage>
</organism>
<dbReference type="Proteomes" id="UP000004994">
    <property type="component" value="Chromosome 8"/>
</dbReference>
<dbReference type="InParanoid" id="A0A3Q7IL46"/>
<proteinExistence type="predicted"/>
<sequence length="172" mass="19087">MAIGVEKKVKGVGAGMEMEAKKSRVRAVVEIEGMKHVSAQMNVEIVSCWVMKPCQQEHGHCGVKQDLQAEKFRKQQIRAWPIQAATYHSALALRRAVIHPCIRLDSEGIVFYSCTMYCSANLKTQQTAVQDTNSPSQSPQCIHNDTMNKAPQESAAQVSSLHDLQRASTILH</sequence>
<reference evidence="1" key="1">
    <citation type="journal article" date="2012" name="Nature">
        <title>The tomato genome sequence provides insights into fleshy fruit evolution.</title>
        <authorList>
            <consortium name="Tomato Genome Consortium"/>
        </authorList>
    </citation>
    <scope>NUCLEOTIDE SEQUENCE [LARGE SCALE GENOMIC DNA]</scope>
    <source>
        <strain evidence="1">cv. Heinz 1706</strain>
    </source>
</reference>
<dbReference type="AlphaFoldDB" id="A0A3Q7IL46"/>